<accession>A0ABD0K241</accession>
<evidence type="ECO:0000256" key="4">
    <source>
        <dbReference type="ARBA" id="ARBA00023002"/>
    </source>
</evidence>
<proteinExistence type="predicted"/>
<dbReference type="Proteomes" id="UP001519460">
    <property type="component" value="Unassembled WGS sequence"/>
</dbReference>
<organism evidence="9 10">
    <name type="scientific">Batillaria attramentaria</name>
    <dbReference type="NCBI Taxonomy" id="370345"/>
    <lineage>
        <taxon>Eukaryota</taxon>
        <taxon>Metazoa</taxon>
        <taxon>Spiralia</taxon>
        <taxon>Lophotrochozoa</taxon>
        <taxon>Mollusca</taxon>
        <taxon>Gastropoda</taxon>
        <taxon>Caenogastropoda</taxon>
        <taxon>Sorbeoconcha</taxon>
        <taxon>Cerithioidea</taxon>
        <taxon>Batillariidae</taxon>
        <taxon>Batillaria</taxon>
    </lineage>
</organism>
<evidence type="ECO:0000256" key="2">
    <source>
        <dbReference type="ARBA" id="ARBA00022692"/>
    </source>
</evidence>
<dbReference type="EMBL" id="JACVVK020000270">
    <property type="protein sequence ID" value="KAK7480947.1"/>
    <property type="molecule type" value="Genomic_DNA"/>
</dbReference>
<keyword evidence="3 7" id="KW-1133">Transmembrane helix</keyword>
<evidence type="ECO:0000256" key="1">
    <source>
        <dbReference type="ARBA" id="ARBA00004127"/>
    </source>
</evidence>
<dbReference type="InterPro" id="IPR051689">
    <property type="entry name" value="Sterol_desaturase/TMEM195"/>
</dbReference>
<reference evidence="9 10" key="1">
    <citation type="journal article" date="2023" name="Sci. Data">
        <title>Genome assembly of the Korean intertidal mud-creeper Batillaria attramentaria.</title>
        <authorList>
            <person name="Patra A.K."/>
            <person name="Ho P.T."/>
            <person name="Jun S."/>
            <person name="Lee S.J."/>
            <person name="Kim Y."/>
            <person name="Won Y.J."/>
        </authorList>
    </citation>
    <scope>NUCLEOTIDE SEQUENCE [LARGE SCALE GENOMIC DNA]</scope>
    <source>
        <strain evidence="9">Wonlab-2016</strain>
    </source>
</reference>
<keyword evidence="4" id="KW-0560">Oxidoreductase</keyword>
<sequence length="356" mass="41798">MDLEAVWKNKHVTGFRRLFYLVSPNETSFETLDEIPEYVNEAAPYFLISLALEQLILLAKGRQTMRPNDSFNSIAHGLMSTFHGLLFRAAEVAAYIWAYKRFCIYSLPWNSPWTWLAALLLVDLGYYWVHRCGHEVNIMWAGHQTHHSSEDYNLSTALRQSVIHRYLSWMFYLPLALFIPPTQFQVHIQFNLLYQFWVHTEVISHLGPLEYILNTPSHHRVHHGRNPYCIDKNYAGTFIIWDRIFGTFEPEKEKVVYGLVHPLTTWDPLYGQFCQLLHIIKTFRQMDNWGDKLSVVFKGPGWEPGKPRLGNREDLPQVEYPVKKYNSTLPWWGSGYVWLHFLLIIAANSILGFHKQ</sequence>
<dbReference type="GO" id="GO:0016491">
    <property type="term" value="F:oxidoreductase activity"/>
    <property type="evidence" value="ECO:0007669"/>
    <property type="project" value="UniProtKB-KW"/>
</dbReference>
<evidence type="ECO:0000313" key="10">
    <source>
        <dbReference type="Proteomes" id="UP001519460"/>
    </source>
</evidence>
<evidence type="ECO:0000256" key="5">
    <source>
        <dbReference type="ARBA" id="ARBA00023098"/>
    </source>
</evidence>
<dbReference type="AlphaFoldDB" id="A0ABD0K241"/>
<dbReference type="GO" id="GO:0006629">
    <property type="term" value="P:lipid metabolic process"/>
    <property type="evidence" value="ECO:0007669"/>
    <property type="project" value="UniProtKB-KW"/>
</dbReference>
<gene>
    <name evidence="9" type="ORF">BaRGS_00027762</name>
</gene>
<dbReference type="InterPro" id="IPR006694">
    <property type="entry name" value="Fatty_acid_hydroxylase"/>
</dbReference>
<keyword evidence="6 7" id="KW-0472">Membrane</keyword>
<protein>
    <recommendedName>
        <fullName evidence="8">Fatty acid hydroxylase domain-containing protein</fullName>
    </recommendedName>
</protein>
<keyword evidence="2 7" id="KW-0812">Transmembrane</keyword>
<keyword evidence="5" id="KW-0443">Lipid metabolism</keyword>
<feature type="transmembrane region" description="Helical" evidence="7">
    <location>
        <begin position="335"/>
        <end position="353"/>
    </location>
</feature>
<dbReference type="GO" id="GO:0012505">
    <property type="term" value="C:endomembrane system"/>
    <property type="evidence" value="ECO:0007669"/>
    <property type="project" value="UniProtKB-SubCell"/>
</dbReference>
<evidence type="ECO:0000256" key="6">
    <source>
        <dbReference type="ARBA" id="ARBA00023136"/>
    </source>
</evidence>
<dbReference type="PANTHER" id="PTHR21624:SF1">
    <property type="entry name" value="ALKYLGLYCEROL MONOOXYGENASE"/>
    <property type="match status" value="1"/>
</dbReference>
<dbReference type="PANTHER" id="PTHR21624">
    <property type="entry name" value="STEROL DESATURASE-RELATED PROTEIN"/>
    <property type="match status" value="1"/>
</dbReference>
<dbReference type="Pfam" id="PF04116">
    <property type="entry name" value="FA_hydroxylase"/>
    <property type="match status" value="1"/>
</dbReference>
<evidence type="ECO:0000256" key="3">
    <source>
        <dbReference type="ARBA" id="ARBA00022989"/>
    </source>
</evidence>
<evidence type="ECO:0000256" key="7">
    <source>
        <dbReference type="SAM" id="Phobius"/>
    </source>
</evidence>
<feature type="non-terminal residue" evidence="9">
    <location>
        <position position="356"/>
    </location>
</feature>
<comment type="subcellular location">
    <subcellularLocation>
        <location evidence="1">Endomembrane system</location>
        <topology evidence="1">Multi-pass membrane protein</topology>
    </subcellularLocation>
</comment>
<keyword evidence="10" id="KW-1185">Reference proteome</keyword>
<comment type="caution">
    <text evidence="9">The sequence shown here is derived from an EMBL/GenBank/DDBJ whole genome shotgun (WGS) entry which is preliminary data.</text>
</comment>
<name>A0ABD0K241_9CAEN</name>
<evidence type="ECO:0000313" key="9">
    <source>
        <dbReference type="EMBL" id="KAK7480947.1"/>
    </source>
</evidence>
<feature type="domain" description="Fatty acid hydroxylase" evidence="8">
    <location>
        <begin position="115"/>
        <end position="247"/>
    </location>
</feature>
<evidence type="ECO:0000259" key="8">
    <source>
        <dbReference type="Pfam" id="PF04116"/>
    </source>
</evidence>